<accession>A0A438K7K7</accession>
<dbReference type="Proteomes" id="UP000288805">
    <property type="component" value="Unassembled WGS sequence"/>
</dbReference>
<feature type="signal peptide" evidence="3">
    <location>
        <begin position="1"/>
        <end position="25"/>
    </location>
</feature>
<name>A0A438K7K7_VITVI</name>
<dbReference type="InterPro" id="IPR001087">
    <property type="entry name" value="GDSL"/>
</dbReference>
<dbReference type="SUPFAM" id="SSF52266">
    <property type="entry name" value="SGNH hydrolase"/>
    <property type="match status" value="1"/>
</dbReference>
<evidence type="ECO:0000256" key="3">
    <source>
        <dbReference type="SAM" id="SignalP"/>
    </source>
</evidence>
<evidence type="ECO:0000256" key="1">
    <source>
        <dbReference type="ARBA" id="ARBA00008668"/>
    </source>
</evidence>
<dbReference type="CDD" id="cd01837">
    <property type="entry name" value="SGNH_plant_lipase_like"/>
    <property type="match status" value="1"/>
</dbReference>
<gene>
    <name evidence="4" type="primary">GLIP1_0</name>
    <name evidence="4" type="ORF">CK203_003373</name>
</gene>
<dbReference type="GO" id="GO:0016788">
    <property type="term" value="F:hydrolase activity, acting on ester bonds"/>
    <property type="evidence" value="ECO:0007669"/>
    <property type="project" value="InterPro"/>
</dbReference>
<dbReference type="OrthoDB" id="1600564at2759"/>
<evidence type="ECO:0000313" key="5">
    <source>
        <dbReference type="Proteomes" id="UP000288805"/>
    </source>
</evidence>
<dbReference type="EMBL" id="QGNW01000014">
    <property type="protein sequence ID" value="RVX17197.1"/>
    <property type="molecule type" value="Genomic_DNA"/>
</dbReference>
<comment type="similarity">
    <text evidence="1">Belongs to the 'GDSL' lipolytic enzyme family.</text>
</comment>
<dbReference type="AlphaFoldDB" id="A0A438K7K7"/>
<dbReference type="InterPro" id="IPR035669">
    <property type="entry name" value="SGNH_plant_lipase-like"/>
</dbReference>
<evidence type="ECO:0000313" key="4">
    <source>
        <dbReference type="EMBL" id="RVX17197.1"/>
    </source>
</evidence>
<dbReference type="Pfam" id="PF00657">
    <property type="entry name" value="Lipase_GDSL"/>
    <property type="match status" value="1"/>
</dbReference>
<sequence>MKSLSFHFCVLIIFGSLLIPAICHGHDSHSQKPHKHVPLFVFGDSLFDPGNNLYLNTSHKEASAYWPYGETFFKRPTGRLSDGRLVPDFIAEFMELPLTTAYLQPGTHRFTHGSNFASGGAGVLADTHPGTISLPLQLSYFKNVVKQLKQKLGEVKTKKLLMRAVYLFSIGGNDYFGFYMKNQNASQSSQTQFVGMVIRNLTNALEEIYQIGGRKIAFQNVGPLGCVPTNRAKTGNGACAEEASAMAKMHNAALANVLKNLQTRLPRFKYSIFDYYNTLSDKINHPSKYGFKEGKSACCGSGAYRANNCGGQGVGGTTTKFELCSIPGDYVWFDGGHTTERANRQLAELLWNGTPNCTAPHNIKQLFGHME</sequence>
<organism evidence="4 5">
    <name type="scientific">Vitis vinifera</name>
    <name type="common">Grape</name>
    <dbReference type="NCBI Taxonomy" id="29760"/>
    <lineage>
        <taxon>Eukaryota</taxon>
        <taxon>Viridiplantae</taxon>
        <taxon>Streptophyta</taxon>
        <taxon>Embryophyta</taxon>
        <taxon>Tracheophyta</taxon>
        <taxon>Spermatophyta</taxon>
        <taxon>Magnoliopsida</taxon>
        <taxon>eudicotyledons</taxon>
        <taxon>Gunneridae</taxon>
        <taxon>Pentapetalae</taxon>
        <taxon>rosids</taxon>
        <taxon>Vitales</taxon>
        <taxon>Vitaceae</taxon>
        <taxon>Viteae</taxon>
        <taxon>Vitis</taxon>
    </lineage>
</organism>
<feature type="chain" id="PRO_5019307666" evidence="3">
    <location>
        <begin position="26"/>
        <end position="371"/>
    </location>
</feature>
<reference evidence="4 5" key="1">
    <citation type="journal article" date="2018" name="PLoS Genet.">
        <title>Population sequencing reveals clonal diversity and ancestral inbreeding in the grapevine cultivar Chardonnay.</title>
        <authorList>
            <person name="Roach M.J."/>
            <person name="Johnson D.L."/>
            <person name="Bohlmann J."/>
            <person name="van Vuuren H.J."/>
            <person name="Jones S.J."/>
            <person name="Pretorius I.S."/>
            <person name="Schmidt S.A."/>
            <person name="Borneman A.R."/>
        </authorList>
    </citation>
    <scope>NUCLEOTIDE SEQUENCE [LARGE SCALE GENOMIC DNA]</scope>
    <source>
        <strain evidence="5">cv. Chardonnay</strain>
        <tissue evidence="4">Leaf</tissue>
    </source>
</reference>
<dbReference type="PANTHER" id="PTHR45966:SF12">
    <property type="entry name" value="GDSL ESTERASE_LIPASE 1-LIKE ISOFORM X2"/>
    <property type="match status" value="1"/>
</dbReference>
<dbReference type="PANTHER" id="PTHR45966">
    <property type="entry name" value="GDSL-LIKE LIPASE/ACYLHYDROLASE"/>
    <property type="match status" value="1"/>
</dbReference>
<proteinExistence type="inferred from homology"/>
<dbReference type="InterPro" id="IPR044552">
    <property type="entry name" value="GLIP1-5/GLL25"/>
</dbReference>
<evidence type="ECO:0000256" key="2">
    <source>
        <dbReference type="ARBA" id="ARBA00022729"/>
    </source>
</evidence>
<protein>
    <submittedName>
        <fullName evidence="4">GDSL esterase/lipase 1</fullName>
    </submittedName>
</protein>
<dbReference type="Gene3D" id="3.40.50.1110">
    <property type="entry name" value="SGNH hydrolase"/>
    <property type="match status" value="1"/>
</dbReference>
<keyword evidence="2 3" id="KW-0732">Signal</keyword>
<dbReference type="InterPro" id="IPR036514">
    <property type="entry name" value="SGNH_hydro_sf"/>
</dbReference>
<comment type="caution">
    <text evidence="4">The sequence shown here is derived from an EMBL/GenBank/DDBJ whole genome shotgun (WGS) entry which is preliminary data.</text>
</comment>